<protein>
    <submittedName>
        <fullName evidence="3">Arsenate reductase ArsC</fullName>
    </submittedName>
</protein>
<dbReference type="SUPFAM" id="SSF52788">
    <property type="entry name" value="Phosphotyrosine protein phosphatases I"/>
    <property type="match status" value="1"/>
</dbReference>
<keyword evidence="4" id="KW-1185">Reference proteome</keyword>
<dbReference type="GO" id="GO:0046685">
    <property type="term" value="P:response to arsenic-containing substance"/>
    <property type="evidence" value="ECO:0007669"/>
    <property type="project" value="UniProtKB-KW"/>
</dbReference>
<gene>
    <name evidence="3" type="ORF">L7E55_11110</name>
</gene>
<dbReference type="AlphaFoldDB" id="A0A9X4H8E5"/>
<keyword evidence="1" id="KW-0059">Arsenical resistance</keyword>
<dbReference type="PANTHER" id="PTHR43428:SF1">
    <property type="entry name" value="ARSENATE REDUCTASE"/>
    <property type="match status" value="1"/>
</dbReference>
<comment type="caution">
    <text evidence="3">The sequence shown here is derived from an EMBL/GenBank/DDBJ whole genome shotgun (WGS) entry which is preliminary data.</text>
</comment>
<reference evidence="3" key="1">
    <citation type="submission" date="2022-02" db="EMBL/GenBank/DDBJ databases">
        <authorList>
            <person name="Leng L."/>
        </authorList>
    </citation>
    <scope>NUCLEOTIDE SEQUENCE</scope>
    <source>
        <strain evidence="3">JI</strain>
    </source>
</reference>
<evidence type="ECO:0000313" key="3">
    <source>
        <dbReference type="EMBL" id="MDF9408899.1"/>
    </source>
</evidence>
<dbReference type="Pfam" id="PF01451">
    <property type="entry name" value="LMWPc"/>
    <property type="match status" value="1"/>
</dbReference>
<dbReference type="PANTHER" id="PTHR43428">
    <property type="entry name" value="ARSENATE REDUCTASE"/>
    <property type="match status" value="1"/>
</dbReference>
<sequence length="137" mass="15590">MKKKVLFICTHNSARSQMAEGLLRHMFGEYYETYSAGTAPSRVSPQAIEVMREIDIDITKQRSKSIDEFYNAGIDCVVTVCDHAREACPVFPGAKESLHKGFEDPSISKGSEEEIVAAYRRVRDEIRNWIKDTFIQP</sequence>
<organism evidence="3 4">
    <name type="scientific">Pelotomaculum isophthalicicum JI</name>
    <dbReference type="NCBI Taxonomy" id="947010"/>
    <lineage>
        <taxon>Bacteria</taxon>
        <taxon>Bacillati</taxon>
        <taxon>Bacillota</taxon>
        <taxon>Clostridia</taxon>
        <taxon>Eubacteriales</taxon>
        <taxon>Desulfotomaculaceae</taxon>
        <taxon>Pelotomaculum</taxon>
    </lineage>
</organism>
<dbReference type="Proteomes" id="UP001154312">
    <property type="component" value="Unassembled WGS sequence"/>
</dbReference>
<dbReference type="InterPro" id="IPR023485">
    <property type="entry name" value="Ptyr_pPase"/>
</dbReference>
<dbReference type="SMART" id="SM00226">
    <property type="entry name" value="LMWPc"/>
    <property type="match status" value="1"/>
</dbReference>
<proteinExistence type="predicted"/>
<evidence type="ECO:0000313" key="4">
    <source>
        <dbReference type="Proteomes" id="UP001154312"/>
    </source>
</evidence>
<dbReference type="RefSeq" id="WP_277444305.1">
    <property type="nucleotide sequence ID" value="NZ_JAKOAV010000020.1"/>
</dbReference>
<evidence type="ECO:0000259" key="2">
    <source>
        <dbReference type="SMART" id="SM00226"/>
    </source>
</evidence>
<dbReference type="InterPro" id="IPR036196">
    <property type="entry name" value="Ptyr_pPase_sf"/>
</dbReference>
<dbReference type="CDD" id="cd16345">
    <property type="entry name" value="LMWP_ArsC"/>
    <property type="match status" value="1"/>
</dbReference>
<evidence type="ECO:0000256" key="1">
    <source>
        <dbReference type="ARBA" id="ARBA00022849"/>
    </source>
</evidence>
<accession>A0A9X4H8E5</accession>
<dbReference type="EMBL" id="JAKOAV010000020">
    <property type="protein sequence ID" value="MDF9408899.1"/>
    <property type="molecule type" value="Genomic_DNA"/>
</dbReference>
<feature type="domain" description="Phosphotyrosine protein phosphatase I" evidence="2">
    <location>
        <begin position="3"/>
        <end position="136"/>
    </location>
</feature>
<name>A0A9X4H8E5_9FIRM</name>
<dbReference type="Gene3D" id="3.40.50.2300">
    <property type="match status" value="1"/>
</dbReference>